<dbReference type="PROSITE" id="PS50096">
    <property type="entry name" value="IQ"/>
    <property type="match status" value="2"/>
</dbReference>
<dbReference type="OrthoDB" id="407555at2759"/>
<comment type="caution">
    <text evidence="18">The sequence shown here is derived from an EMBL/GenBank/DDBJ whole genome shotgun (WGS) entry which is preliminary data.</text>
</comment>
<evidence type="ECO:0000256" key="7">
    <source>
        <dbReference type="ARBA" id="ARBA00023015"/>
    </source>
</evidence>
<evidence type="ECO:0000313" key="19">
    <source>
        <dbReference type="Proteomes" id="UP001153076"/>
    </source>
</evidence>
<accession>A0A9Q1JZX2</accession>
<dbReference type="Pfam" id="PF03859">
    <property type="entry name" value="CG-1"/>
    <property type="match status" value="1"/>
</dbReference>
<dbReference type="PANTHER" id="PTHR23335:SF29">
    <property type="entry name" value="CALMODULIN-BINDING TRANSCRIPTION ACTIVATOR 1"/>
    <property type="match status" value="1"/>
</dbReference>
<evidence type="ECO:0000256" key="12">
    <source>
        <dbReference type="ARBA" id="ARBA00023159"/>
    </source>
</evidence>
<evidence type="ECO:0000256" key="9">
    <source>
        <dbReference type="ARBA" id="ARBA00023043"/>
    </source>
</evidence>
<evidence type="ECO:0000256" key="16">
    <source>
        <dbReference type="SAM" id="MobiDB-lite"/>
    </source>
</evidence>
<evidence type="ECO:0000256" key="1">
    <source>
        <dbReference type="ARBA" id="ARBA00004123"/>
    </source>
</evidence>
<keyword evidence="6" id="KW-0112">Calmodulin-binding</keyword>
<dbReference type="SUPFAM" id="SSF48403">
    <property type="entry name" value="Ankyrin repeat"/>
    <property type="match status" value="1"/>
</dbReference>
<reference evidence="18" key="1">
    <citation type="submission" date="2022-04" db="EMBL/GenBank/DDBJ databases">
        <title>Carnegiea gigantea Genome sequencing and assembly v2.</title>
        <authorList>
            <person name="Copetti D."/>
            <person name="Sanderson M.J."/>
            <person name="Burquez A."/>
            <person name="Wojciechowski M.F."/>
        </authorList>
    </citation>
    <scope>NUCLEOTIDE SEQUENCE</scope>
    <source>
        <strain evidence="18">SGP5-SGP5p</strain>
        <tissue evidence="18">Aerial part</tissue>
    </source>
</reference>
<dbReference type="Proteomes" id="UP001153076">
    <property type="component" value="Unassembled WGS sequence"/>
</dbReference>
<dbReference type="InterPro" id="IPR002110">
    <property type="entry name" value="Ankyrin_rpt"/>
</dbReference>
<dbReference type="GO" id="GO:0003712">
    <property type="term" value="F:transcription coregulator activity"/>
    <property type="evidence" value="ECO:0007669"/>
    <property type="project" value="TreeGrafter"/>
</dbReference>
<feature type="region of interest" description="Disordered" evidence="16">
    <location>
        <begin position="265"/>
        <end position="289"/>
    </location>
</feature>
<dbReference type="SMART" id="SM01076">
    <property type="entry name" value="CG-1"/>
    <property type="match status" value="1"/>
</dbReference>
<feature type="domain" description="CG-1" evidence="17">
    <location>
        <begin position="15"/>
        <end position="145"/>
    </location>
</feature>
<dbReference type="SUPFAM" id="SSF52540">
    <property type="entry name" value="P-loop containing nucleoside triphosphate hydrolases"/>
    <property type="match status" value="1"/>
</dbReference>
<dbReference type="InterPro" id="IPR036770">
    <property type="entry name" value="Ankyrin_rpt-contain_sf"/>
</dbReference>
<dbReference type="InterPro" id="IPR002909">
    <property type="entry name" value="IPT_dom"/>
</dbReference>
<dbReference type="Gene3D" id="1.20.5.190">
    <property type="match status" value="1"/>
</dbReference>
<dbReference type="SMART" id="SM00015">
    <property type="entry name" value="IQ"/>
    <property type="match status" value="2"/>
</dbReference>
<comment type="subcellular location">
    <subcellularLocation>
        <location evidence="1">Nucleus</location>
    </subcellularLocation>
</comment>
<dbReference type="FunFam" id="1.20.5.190:FF:000003">
    <property type="entry name" value="Calmodulin-binding transcription activator 2"/>
    <property type="match status" value="1"/>
</dbReference>
<keyword evidence="12" id="KW-0010">Activator</keyword>
<dbReference type="AlphaFoldDB" id="A0A9Q1JZX2"/>
<keyword evidence="10" id="KW-0175">Coiled coil</keyword>
<evidence type="ECO:0000313" key="18">
    <source>
        <dbReference type="EMBL" id="KAJ8433930.1"/>
    </source>
</evidence>
<dbReference type="InterPro" id="IPR005559">
    <property type="entry name" value="CG-1_dom"/>
</dbReference>
<dbReference type="Pfam" id="PF00612">
    <property type="entry name" value="IQ"/>
    <property type="match status" value="2"/>
</dbReference>
<evidence type="ECO:0000256" key="6">
    <source>
        <dbReference type="ARBA" id="ARBA00022860"/>
    </source>
</evidence>
<keyword evidence="9 15" id="KW-0040">ANK repeat</keyword>
<comment type="similarity">
    <text evidence="2">Belongs to the CAMTA family.</text>
</comment>
<keyword evidence="19" id="KW-1185">Reference proteome</keyword>
<organism evidence="18 19">
    <name type="scientific">Carnegiea gigantea</name>
    <dbReference type="NCBI Taxonomy" id="171969"/>
    <lineage>
        <taxon>Eukaryota</taxon>
        <taxon>Viridiplantae</taxon>
        <taxon>Streptophyta</taxon>
        <taxon>Embryophyta</taxon>
        <taxon>Tracheophyta</taxon>
        <taxon>Spermatophyta</taxon>
        <taxon>Magnoliopsida</taxon>
        <taxon>eudicotyledons</taxon>
        <taxon>Gunneridae</taxon>
        <taxon>Pentapetalae</taxon>
        <taxon>Caryophyllales</taxon>
        <taxon>Cactineae</taxon>
        <taxon>Cactaceae</taxon>
        <taxon>Cactoideae</taxon>
        <taxon>Echinocereeae</taxon>
        <taxon>Carnegiea</taxon>
    </lineage>
</organism>
<dbReference type="Gene3D" id="1.25.40.20">
    <property type="entry name" value="Ankyrin repeat-containing domain"/>
    <property type="match status" value="1"/>
</dbReference>
<gene>
    <name evidence="18" type="ORF">Cgig2_001859</name>
</gene>
<evidence type="ECO:0000256" key="3">
    <source>
        <dbReference type="ARBA" id="ARBA00022553"/>
    </source>
</evidence>
<dbReference type="GO" id="GO:0005516">
    <property type="term" value="F:calmodulin binding"/>
    <property type="evidence" value="ECO:0007669"/>
    <property type="project" value="UniProtKB-KW"/>
</dbReference>
<dbReference type="InterPro" id="IPR013783">
    <property type="entry name" value="Ig-like_fold"/>
</dbReference>
<dbReference type="GO" id="GO:0009409">
    <property type="term" value="P:response to cold"/>
    <property type="evidence" value="ECO:0007669"/>
    <property type="project" value="UniProtKB-ARBA"/>
</dbReference>
<dbReference type="PROSITE" id="PS50088">
    <property type="entry name" value="ANK_REPEAT"/>
    <property type="match status" value="1"/>
</dbReference>
<keyword evidence="13" id="KW-0804">Transcription</keyword>
<evidence type="ECO:0000256" key="14">
    <source>
        <dbReference type="ARBA" id="ARBA00023242"/>
    </source>
</evidence>
<keyword evidence="11" id="KW-0238">DNA-binding</keyword>
<keyword evidence="7" id="KW-0805">Transcription regulation</keyword>
<keyword evidence="14" id="KW-0539">Nucleus</keyword>
<dbReference type="GO" id="GO:0005634">
    <property type="term" value="C:nucleus"/>
    <property type="evidence" value="ECO:0007669"/>
    <property type="project" value="UniProtKB-SubCell"/>
</dbReference>
<dbReference type="PANTHER" id="PTHR23335">
    <property type="entry name" value="CALMODULIN-BINDING TRANSCRIPTION ACTIVATOR CAMTA"/>
    <property type="match status" value="1"/>
</dbReference>
<dbReference type="SUPFAM" id="SSF81296">
    <property type="entry name" value="E set domains"/>
    <property type="match status" value="1"/>
</dbReference>
<name>A0A9Q1JZX2_9CARY</name>
<dbReference type="Gene3D" id="2.60.40.10">
    <property type="entry name" value="Immunoglobulins"/>
    <property type="match status" value="1"/>
</dbReference>
<evidence type="ECO:0000256" key="8">
    <source>
        <dbReference type="ARBA" id="ARBA00023016"/>
    </source>
</evidence>
<protein>
    <recommendedName>
        <fullName evidence="17">CG-1 domain-containing protein</fullName>
    </recommendedName>
</protein>
<evidence type="ECO:0000259" key="17">
    <source>
        <dbReference type="PROSITE" id="PS51437"/>
    </source>
</evidence>
<dbReference type="EMBL" id="JAKOGI010000511">
    <property type="protein sequence ID" value="KAJ8433930.1"/>
    <property type="molecule type" value="Genomic_DNA"/>
</dbReference>
<keyword evidence="5" id="KW-0106">Calcium</keyword>
<dbReference type="PROSITE" id="PS51437">
    <property type="entry name" value="CG_1"/>
    <property type="match status" value="1"/>
</dbReference>
<dbReference type="SMART" id="SM00248">
    <property type="entry name" value="ANK"/>
    <property type="match status" value="2"/>
</dbReference>
<evidence type="ECO:0000256" key="5">
    <source>
        <dbReference type="ARBA" id="ARBA00022837"/>
    </source>
</evidence>
<dbReference type="InterPro" id="IPR027417">
    <property type="entry name" value="P-loop_NTPase"/>
</dbReference>
<dbReference type="InterPro" id="IPR014756">
    <property type="entry name" value="Ig_E-set"/>
</dbReference>
<feature type="region of interest" description="Disordered" evidence="16">
    <location>
        <begin position="114"/>
        <end position="151"/>
    </location>
</feature>
<dbReference type="GO" id="GO:0006357">
    <property type="term" value="P:regulation of transcription by RNA polymerase II"/>
    <property type="evidence" value="ECO:0007669"/>
    <property type="project" value="TreeGrafter"/>
</dbReference>
<evidence type="ECO:0000256" key="11">
    <source>
        <dbReference type="ARBA" id="ARBA00023125"/>
    </source>
</evidence>
<dbReference type="FunFam" id="2.60.40.10:FF:000314">
    <property type="entry name" value="Calmodulin-binding transcription activator 2"/>
    <property type="match status" value="1"/>
</dbReference>
<feature type="repeat" description="ANK" evidence="15">
    <location>
        <begin position="577"/>
        <end position="609"/>
    </location>
</feature>
<evidence type="ECO:0000256" key="2">
    <source>
        <dbReference type="ARBA" id="ARBA00008267"/>
    </source>
</evidence>
<dbReference type="Pfam" id="PF01833">
    <property type="entry name" value="TIG"/>
    <property type="match status" value="1"/>
</dbReference>
<proteinExistence type="inferred from homology"/>
<dbReference type="InterPro" id="IPR000048">
    <property type="entry name" value="IQ_motif_EF-hand-BS"/>
</dbReference>
<dbReference type="PROSITE" id="PS50297">
    <property type="entry name" value="ANK_REP_REGION"/>
    <property type="match status" value="1"/>
</dbReference>
<evidence type="ECO:0000256" key="15">
    <source>
        <dbReference type="PROSITE-ProRule" id="PRU00023"/>
    </source>
</evidence>
<keyword evidence="8" id="KW-0346">Stress response</keyword>
<dbReference type="GO" id="GO:0003690">
    <property type="term" value="F:double-stranded DNA binding"/>
    <property type="evidence" value="ECO:0007669"/>
    <property type="project" value="TreeGrafter"/>
</dbReference>
<keyword evidence="3" id="KW-0597">Phosphoprotein</keyword>
<feature type="compositionally biased region" description="Low complexity" evidence="16">
    <location>
        <begin position="114"/>
        <end position="127"/>
    </location>
</feature>
<evidence type="ECO:0000256" key="10">
    <source>
        <dbReference type="ARBA" id="ARBA00023054"/>
    </source>
</evidence>
<evidence type="ECO:0000256" key="13">
    <source>
        <dbReference type="ARBA" id="ARBA00023163"/>
    </source>
</evidence>
<sequence length="931" mass="103600">MADRGSISLGIRLDIQQLQLEAQNRWLRPAEICEILRNYQKFQISSEPPNRPPSGSLFLFDRKVLRYFRKDGHNWRKKKDGKTVKEAHEKLKGVHAYSFCALLGGEASYNEALAGSTGSPSSSLTSPYDDIESEDNHQAMSKSPPSLNFPVPEDSFDSKMGSLMNYEYRRDQLSVCGLDYVSLAQGGSGTDDSNQFRTLDLATWEEVFEQCTRGPGDLPYPLASSTLHVSGGTAGDYNENFSQLLDVGLGFNSELAEAVTSYSSQRSNTIELPGTESQDHANGSLTAKQPRIGSIKAEEGLQKVDSFSKWMTKELDPVEDLHLKSPSSLSWQNIEAATDVNDHSGELEDYSMSPSIGQDQLFDIHDFSPSSAYSDTETKVVITGKFLVGQSEIAKYSWSCMFGEVEVPAKVIGEGILCCCSPKHSAGRVPFYVTCSNRFACSQVREFEYLVETQTVESISSYGSSLREKQLLLQLEKLLALRPLMNYDSISYNTSKQPIVNKILLLAEDELCWGVERPFKDKVVSWLLDKVNNEGKGPNILDEEGQGLLHLAAALGYDWIIPPTIAAGVSVNFRDVNGWTALHWAACYGREKTVALLITLGAAPGALTDPTPEFPLGRTPADLASANGYKGISGYLAESSLTAHLASLTMNDQKLDSSLEDSIVKAVETVKERVATPGDDGDGSDLPLKDSLAALRNATQAAGRIHQVFRMQSFQRKQINDSVNDESLLEDERVLSLISSKIQKPGQTDELAHSAAIRIQKKFRGWTKRKEFLIIRERIVKIQAHVRGHQVRKRYKTVVWSVGILEKVILRWRRKGTGLRGFRPDALNKAPTTQAKPSEEDDYDYLKEGRKQTEERLQKALVRVKSMVQYPEGRAQYRRLLTAVEGFQKNQQHVCSKIIDDPENVPIGVEEDMLDVESLLDDDNFMSLAFE</sequence>
<keyword evidence="4" id="KW-0677">Repeat</keyword>
<dbReference type="Pfam" id="PF12796">
    <property type="entry name" value="Ank_2"/>
    <property type="match status" value="1"/>
</dbReference>
<evidence type="ECO:0000256" key="4">
    <source>
        <dbReference type="ARBA" id="ARBA00022737"/>
    </source>
</evidence>